<feature type="transmembrane region" description="Helical" evidence="8">
    <location>
        <begin position="318"/>
        <end position="335"/>
    </location>
</feature>
<keyword evidence="3 8" id="KW-0812">Transmembrane</keyword>
<evidence type="ECO:0000256" key="8">
    <source>
        <dbReference type="SAM" id="Phobius"/>
    </source>
</evidence>
<dbReference type="KEGG" id="ima:PO878_17910"/>
<feature type="transmembrane region" description="Helical" evidence="8">
    <location>
        <begin position="409"/>
        <end position="428"/>
    </location>
</feature>
<evidence type="ECO:0000313" key="11">
    <source>
        <dbReference type="Proteomes" id="UP001216390"/>
    </source>
</evidence>
<dbReference type="PANTHER" id="PTHR32468:SF0">
    <property type="entry name" value="K(+)_H(+) ANTIPORTER 1"/>
    <property type="match status" value="1"/>
</dbReference>
<dbReference type="EMBL" id="CP116942">
    <property type="protein sequence ID" value="WCO66376.1"/>
    <property type="molecule type" value="Genomic_DNA"/>
</dbReference>
<accession>A0AAE9Y6B7</accession>
<feature type="transmembrane region" description="Helical" evidence="8">
    <location>
        <begin position="270"/>
        <end position="298"/>
    </location>
</feature>
<protein>
    <submittedName>
        <fullName evidence="10">Cation:proton antiporter</fullName>
    </submittedName>
</protein>
<keyword evidence="4 8" id="KW-1133">Transmembrane helix</keyword>
<evidence type="ECO:0000256" key="1">
    <source>
        <dbReference type="ARBA" id="ARBA00004141"/>
    </source>
</evidence>
<evidence type="ECO:0000256" key="7">
    <source>
        <dbReference type="SAM" id="MobiDB-lite"/>
    </source>
</evidence>
<dbReference type="RefSeq" id="WP_272735899.1">
    <property type="nucleotide sequence ID" value="NZ_CP116942.1"/>
</dbReference>
<gene>
    <name evidence="10" type="ORF">PO878_17910</name>
</gene>
<dbReference type="InterPro" id="IPR006153">
    <property type="entry name" value="Cation/H_exchanger_TM"/>
</dbReference>
<evidence type="ECO:0000313" key="10">
    <source>
        <dbReference type="EMBL" id="WCO66376.1"/>
    </source>
</evidence>
<evidence type="ECO:0000256" key="3">
    <source>
        <dbReference type="ARBA" id="ARBA00022692"/>
    </source>
</evidence>
<dbReference type="InterPro" id="IPR050794">
    <property type="entry name" value="CPA2_transporter"/>
</dbReference>
<feature type="transmembrane region" description="Helical" evidence="8">
    <location>
        <begin position="50"/>
        <end position="71"/>
    </location>
</feature>
<evidence type="ECO:0000259" key="9">
    <source>
        <dbReference type="Pfam" id="PF00999"/>
    </source>
</evidence>
<feature type="transmembrane region" description="Helical" evidence="8">
    <location>
        <begin position="188"/>
        <end position="210"/>
    </location>
</feature>
<dbReference type="Pfam" id="PF00999">
    <property type="entry name" value="Na_H_Exchanger"/>
    <property type="match status" value="1"/>
</dbReference>
<evidence type="ECO:0000256" key="6">
    <source>
        <dbReference type="ARBA" id="ARBA00023136"/>
    </source>
</evidence>
<reference evidence="10" key="1">
    <citation type="submission" date="2023-01" db="EMBL/GenBank/DDBJ databases">
        <title>The diversity of Class Acidimicrobiia in South China Sea sediment environments and the proposal of Iamia marina sp. nov., a novel species of the genus Iamia.</title>
        <authorList>
            <person name="He Y."/>
            <person name="Tian X."/>
        </authorList>
    </citation>
    <scope>NUCLEOTIDE SEQUENCE</scope>
    <source>
        <strain evidence="10">DSM 19957</strain>
    </source>
</reference>
<dbReference type="InterPro" id="IPR038770">
    <property type="entry name" value="Na+/solute_symporter_sf"/>
</dbReference>
<feature type="compositionally biased region" description="Pro residues" evidence="7">
    <location>
        <begin position="730"/>
        <end position="741"/>
    </location>
</feature>
<keyword evidence="6 8" id="KW-0472">Membrane</keyword>
<feature type="transmembrane region" description="Helical" evidence="8">
    <location>
        <begin position="17"/>
        <end position="38"/>
    </location>
</feature>
<dbReference type="Gene3D" id="1.20.1530.20">
    <property type="match status" value="1"/>
</dbReference>
<dbReference type="GO" id="GO:0016020">
    <property type="term" value="C:membrane"/>
    <property type="evidence" value="ECO:0007669"/>
    <property type="project" value="UniProtKB-SubCell"/>
</dbReference>
<evidence type="ECO:0000256" key="2">
    <source>
        <dbReference type="ARBA" id="ARBA00022448"/>
    </source>
</evidence>
<dbReference type="Proteomes" id="UP001216390">
    <property type="component" value="Chromosome"/>
</dbReference>
<feature type="domain" description="Cation/H+ exchanger transmembrane" evidence="9">
    <location>
        <begin position="29"/>
        <end position="429"/>
    </location>
</feature>
<feature type="transmembrane region" description="Helical" evidence="8">
    <location>
        <begin position="120"/>
        <end position="141"/>
    </location>
</feature>
<name>A0AAE9Y6B7_9ACTN</name>
<organism evidence="10 11">
    <name type="scientific">Iamia majanohamensis</name>
    <dbReference type="NCBI Taxonomy" id="467976"/>
    <lineage>
        <taxon>Bacteria</taxon>
        <taxon>Bacillati</taxon>
        <taxon>Actinomycetota</taxon>
        <taxon>Acidimicrobiia</taxon>
        <taxon>Acidimicrobiales</taxon>
        <taxon>Iamiaceae</taxon>
        <taxon>Iamia</taxon>
    </lineage>
</organism>
<evidence type="ECO:0000256" key="4">
    <source>
        <dbReference type="ARBA" id="ARBA00022989"/>
    </source>
</evidence>
<keyword evidence="5" id="KW-0406">Ion transport</keyword>
<feature type="region of interest" description="Disordered" evidence="7">
    <location>
        <begin position="713"/>
        <end position="741"/>
    </location>
</feature>
<keyword evidence="11" id="KW-1185">Reference proteome</keyword>
<feature type="transmembrane region" description="Helical" evidence="8">
    <location>
        <begin position="230"/>
        <end position="249"/>
    </location>
</feature>
<comment type="subcellular location">
    <subcellularLocation>
        <location evidence="1">Membrane</location>
        <topology evidence="1">Multi-pass membrane protein</topology>
    </subcellularLocation>
</comment>
<feature type="transmembrane region" description="Helical" evidence="8">
    <location>
        <begin position="342"/>
        <end position="367"/>
    </location>
</feature>
<keyword evidence="2" id="KW-0813">Transport</keyword>
<proteinExistence type="predicted"/>
<evidence type="ECO:0000256" key="5">
    <source>
        <dbReference type="ARBA" id="ARBA00023065"/>
    </source>
</evidence>
<dbReference type="PANTHER" id="PTHR32468">
    <property type="entry name" value="CATION/H + ANTIPORTER"/>
    <property type="match status" value="1"/>
</dbReference>
<feature type="transmembrane region" description="Helical" evidence="8">
    <location>
        <begin position="153"/>
        <end position="176"/>
    </location>
</feature>
<feature type="transmembrane region" description="Helical" evidence="8">
    <location>
        <begin position="91"/>
        <end position="108"/>
    </location>
</feature>
<dbReference type="Gene3D" id="3.40.50.12370">
    <property type="match status" value="1"/>
</dbReference>
<dbReference type="AlphaFoldDB" id="A0AAE9Y6B7"/>
<dbReference type="GO" id="GO:0015297">
    <property type="term" value="F:antiporter activity"/>
    <property type="evidence" value="ECO:0007669"/>
    <property type="project" value="InterPro"/>
</dbReference>
<dbReference type="GO" id="GO:1902600">
    <property type="term" value="P:proton transmembrane transport"/>
    <property type="evidence" value="ECO:0007669"/>
    <property type="project" value="InterPro"/>
</dbReference>
<sequence>MSGWIVAAGSGVEESTVAWVLIDVAIILVVARLVGALFRRIGQPPVVGEILAGLMLGPLLLGSGTVTDLLGLGQPLSDTLFPTDARPFLKVLAELGLVIFMFVVGLELDLKLIRGKERLAAGVSVTSVVLPFALGFGLAWTLHETYLPEGIDFLPFGLFVGASMSVTAFPVLARILTDRRMQRTPVGAVTLACAAIDDILAWSLLALVIAVVEASTGGGGGNPALELGRVLLLTMGFGAFMTVAVRPLLVRLNARFRAAGQLTPDVLGAVLALLLASAWATSLIGIHSIFGAFVLGAIFPREGAEAFTHAVLERIESVAVLLLLPLFFIVTGLDARVGQVSILSFLGVLAAVVVVACVGKFVGATVAGRIQGMSWRRSAAIGTLMNTRGLTELVLLSIGRDKGVLDDTLFTALVLMAIITTVMTSPLLKRIYPDRMVQHDIAEAERAALGDQIAFRVLVAIDEPERAEPLVDLACGIALSQQPAEVVLTSFEQQESGEGRELSSFLDTIATELDALGRLEARVRDRGLSVQSFSQRTESMAEDIAAQTARLGARLVLVGDRRDDPDWVATVAALVAAGPADVGVVVAPLPRPGTPAPDDPPVVEVREGPGGLAALEYGVRLGLPSGAAPTLVGISPGRGTRRHQAVLDRLAALGHPGRSEAAGLDTVDGARAAAGARAVVRPFAGPEGLEPVERARPDAERLGCPVLLVAPDPNQIERSGLDTLLDEAEPTPPTSPEPAPT</sequence>